<evidence type="ECO:0000256" key="1">
    <source>
        <dbReference type="ARBA" id="ARBA00022679"/>
    </source>
</evidence>
<gene>
    <name evidence="4" type="ORF">DU473_05700</name>
</gene>
<keyword evidence="5" id="KW-1185">Reference proteome</keyword>
<dbReference type="SUPFAM" id="SSF53448">
    <property type="entry name" value="Nucleotide-diphospho-sugar transferases"/>
    <property type="match status" value="1"/>
</dbReference>
<evidence type="ECO:0000259" key="3">
    <source>
        <dbReference type="Pfam" id="PF00483"/>
    </source>
</evidence>
<protein>
    <submittedName>
        <fullName evidence="4">Phosphocholine cytidylyltransferase family protein</fullName>
    </submittedName>
</protein>
<dbReference type="AlphaFoldDB" id="A0A4Q9JTP9"/>
<evidence type="ECO:0000313" key="4">
    <source>
        <dbReference type="EMBL" id="TBR80523.1"/>
    </source>
</evidence>
<accession>A0A4Q9JTP9</accession>
<sequence length="253" mass="29415">MKAIILAAGFGSRLMPLTKDNPKCMVKYQNEELISYEIKALKDAGISDIAVVGGYLFDILKKFIQERFNLYTFYENKNYANTNMVQTLFCAREFLQKCVEQKEDLIVSYADIIYFKDSIEKLMQAKDDLAIVIDKEWKKLWQKRFENPLDDAETLKLDNKGFIKELGKKAKSYDEIEGQYIGLFKISANFLPSFLNFYDSLDKNILYDGKDFNNMYMTSFLQSLIDTFNNAKAIEIYGNWCEIDFKSDLGIVL</sequence>
<dbReference type="PANTHER" id="PTHR43584:SF8">
    <property type="entry name" value="N-ACETYLMURAMATE ALPHA-1-PHOSPHATE URIDYLYLTRANSFERASE"/>
    <property type="match status" value="1"/>
</dbReference>
<dbReference type="EMBL" id="QPGR01000009">
    <property type="protein sequence ID" value="TBR80523.1"/>
    <property type="molecule type" value="Genomic_DNA"/>
</dbReference>
<proteinExistence type="predicted"/>
<dbReference type="Gene3D" id="3.90.550.10">
    <property type="entry name" value="Spore Coat Polysaccharide Biosynthesis Protein SpsA, Chain A"/>
    <property type="match status" value="1"/>
</dbReference>
<dbReference type="Proteomes" id="UP000292583">
    <property type="component" value="Unassembled WGS sequence"/>
</dbReference>
<evidence type="ECO:0000256" key="2">
    <source>
        <dbReference type="ARBA" id="ARBA00022695"/>
    </source>
</evidence>
<dbReference type="InterPro" id="IPR050065">
    <property type="entry name" value="GlmU-like"/>
</dbReference>
<reference evidence="4 5" key="1">
    <citation type="submission" date="2018-07" db="EMBL/GenBank/DDBJ databases">
        <title>Campylobacter zealandensis sp. nov., isolated from birds and water in New Zealand.</title>
        <authorList>
            <person name="Wilkinson D.A."/>
            <person name="Biggs P.J."/>
            <person name="French N.P."/>
            <person name="Midwinter A.C."/>
        </authorList>
    </citation>
    <scope>NUCLEOTIDE SEQUENCE [LARGE SCALE GENOMIC DNA]</scope>
    <source>
        <strain evidence="4 5">B423b</strain>
    </source>
</reference>
<dbReference type="PANTHER" id="PTHR43584">
    <property type="entry name" value="NUCLEOTIDYL TRANSFERASE"/>
    <property type="match status" value="1"/>
</dbReference>
<dbReference type="InterPro" id="IPR005835">
    <property type="entry name" value="NTP_transferase_dom"/>
</dbReference>
<dbReference type="OrthoDB" id="9788272at2"/>
<comment type="caution">
    <text evidence="4">The sequence shown here is derived from an EMBL/GenBank/DDBJ whole genome shotgun (WGS) entry which is preliminary data.</text>
</comment>
<evidence type="ECO:0000313" key="5">
    <source>
        <dbReference type="Proteomes" id="UP000292583"/>
    </source>
</evidence>
<feature type="domain" description="Nucleotidyl transferase" evidence="3">
    <location>
        <begin position="2"/>
        <end position="126"/>
    </location>
</feature>
<keyword evidence="1 4" id="KW-0808">Transferase</keyword>
<dbReference type="CDD" id="cd02523">
    <property type="entry name" value="PC_cytidylyltransferase"/>
    <property type="match status" value="1"/>
</dbReference>
<name>A0A4Q9JTP9_9BACT</name>
<organism evidence="4 5">
    <name type="scientific">Campylobacter novaezeelandiae</name>
    <dbReference type="NCBI Taxonomy" id="2267891"/>
    <lineage>
        <taxon>Bacteria</taxon>
        <taxon>Pseudomonadati</taxon>
        <taxon>Campylobacterota</taxon>
        <taxon>Epsilonproteobacteria</taxon>
        <taxon>Campylobacterales</taxon>
        <taxon>Campylobacteraceae</taxon>
        <taxon>Campylobacter</taxon>
    </lineage>
</organism>
<dbReference type="Pfam" id="PF00483">
    <property type="entry name" value="NTP_transferase"/>
    <property type="match status" value="1"/>
</dbReference>
<dbReference type="GO" id="GO:0016779">
    <property type="term" value="F:nucleotidyltransferase activity"/>
    <property type="evidence" value="ECO:0007669"/>
    <property type="project" value="UniProtKB-KW"/>
</dbReference>
<dbReference type="RefSeq" id="WP_131165660.1">
    <property type="nucleotide sequence ID" value="NZ_CP076657.1"/>
</dbReference>
<dbReference type="InterPro" id="IPR029044">
    <property type="entry name" value="Nucleotide-diphossugar_trans"/>
</dbReference>
<keyword evidence="2 4" id="KW-0548">Nucleotidyltransferase</keyword>